<dbReference type="OMA" id="HGIYPGD"/>
<dbReference type="InterPro" id="IPR032465">
    <property type="entry name" value="ACMSD"/>
</dbReference>
<keyword evidence="5 8" id="KW-0456">Lyase</keyword>
<comment type="similarity">
    <text evidence="1">Belongs to the metallo-dependent hydrolases superfamily. ACMSD family.</text>
</comment>
<evidence type="ECO:0000256" key="2">
    <source>
        <dbReference type="ARBA" id="ARBA00022723"/>
    </source>
</evidence>
<name>M2LHQ2_BAUPA</name>
<dbReference type="GeneID" id="19110262"/>
<dbReference type="GO" id="GO:0019748">
    <property type="term" value="P:secondary metabolic process"/>
    <property type="evidence" value="ECO:0007669"/>
    <property type="project" value="TreeGrafter"/>
</dbReference>
<keyword evidence="3 8" id="KW-0210">Decarboxylase</keyword>
<reference evidence="10 11" key="1">
    <citation type="journal article" date="2012" name="PLoS Pathog.">
        <title>Diverse lifestyles and strategies of plant pathogenesis encoded in the genomes of eighteen Dothideomycetes fungi.</title>
        <authorList>
            <person name="Ohm R.A."/>
            <person name="Feau N."/>
            <person name="Henrissat B."/>
            <person name="Schoch C.L."/>
            <person name="Horwitz B.A."/>
            <person name="Barry K.W."/>
            <person name="Condon B.J."/>
            <person name="Copeland A.C."/>
            <person name="Dhillon B."/>
            <person name="Glaser F."/>
            <person name="Hesse C.N."/>
            <person name="Kosti I."/>
            <person name="LaButti K."/>
            <person name="Lindquist E.A."/>
            <person name="Lucas S."/>
            <person name="Salamov A.A."/>
            <person name="Bradshaw R.E."/>
            <person name="Ciuffetti L."/>
            <person name="Hamelin R.C."/>
            <person name="Kema G.H.J."/>
            <person name="Lawrence C."/>
            <person name="Scott J.A."/>
            <person name="Spatafora J.W."/>
            <person name="Turgeon B.G."/>
            <person name="de Wit P.J.G.M."/>
            <person name="Zhong S."/>
            <person name="Goodwin S.B."/>
            <person name="Grigoriev I.V."/>
        </authorList>
    </citation>
    <scope>NUCLEOTIDE SEQUENCE [LARGE SCALE GENOMIC DNA]</scope>
    <source>
        <strain evidence="10 11">UAMH 10762</strain>
    </source>
</reference>
<evidence type="ECO:0000256" key="5">
    <source>
        <dbReference type="ARBA" id="ARBA00023239"/>
    </source>
</evidence>
<evidence type="ECO:0000256" key="6">
    <source>
        <dbReference type="ARBA" id="ARBA00036832"/>
    </source>
</evidence>
<dbReference type="EMBL" id="KB445560">
    <property type="protein sequence ID" value="EMC93697.1"/>
    <property type="molecule type" value="Genomic_DNA"/>
</dbReference>
<dbReference type="Proteomes" id="UP000011761">
    <property type="component" value="Unassembled WGS sequence"/>
</dbReference>
<dbReference type="GO" id="GO:0005829">
    <property type="term" value="C:cytosol"/>
    <property type="evidence" value="ECO:0007669"/>
    <property type="project" value="TreeGrafter"/>
</dbReference>
<dbReference type="KEGG" id="bcom:BAUCODRAFT_251053"/>
<dbReference type="PANTHER" id="PTHR21240:SF29">
    <property type="entry name" value="AMIDOHYDROLASE-RELATED DOMAIN-CONTAINING PROTEIN"/>
    <property type="match status" value="1"/>
</dbReference>
<organism evidence="10 11">
    <name type="scientific">Baudoinia panamericana (strain UAMH 10762)</name>
    <name type="common">Angels' share fungus</name>
    <name type="synonym">Baudoinia compniacensis (strain UAMH 10762)</name>
    <dbReference type="NCBI Taxonomy" id="717646"/>
    <lineage>
        <taxon>Eukaryota</taxon>
        <taxon>Fungi</taxon>
        <taxon>Dikarya</taxon>
        <taxon>Ascomycota</taxon>
        <taxon>Pezizomycotina</taxon>
        <taxon>Dothideomycetes</taxon>
        <taxon>Dothideomycetidae</taxon>
        <taxon>Mycosphaerellales</taxon>
        <taxon>Teratosphaeriaceae</taxon>
        <taxon>Baudoinia</taxon>
    </lineage>
</organism>
<evidence type="ECO:0000256" key="4">
    <source>
        <dbReference type="ARBA" id="ARBA00022833"/>
    </source>
</evidence>
<dbReference type="GO" id="GO:0016787">
    <property type="term" value="F:hydrolase activity"/>
    <property type="evidence" value="ECO:0007669"/>
    <property type="project" value="InterPro"/>
</dbReference>
<evidence type="ECO:0000256" key="3">
    <source>
        <dbReference type="ARBA" id="ARBA00022793"/>
    </source>
</evidence>
<feature type="domain" description="Amidohydrolase-related" evidence="9">
    <location>
        <begin position="9"/>
        <end position="238"/>
    </location>
</feature>
<dbReference type="InterPro" id="IPR032466">
    <property type="entry name" value="Metal_Hydrolase"/>
</dbReference>
<accession>M2LHQ2</accession>
<dbReference type="AlphaFoldDB" id="M2LHQ2"/>
<dbReference type="GO" id="GO:0046872">
    <property type="term" value="F:metal ion binding"/>
    <property type="evidence" value="ECO:0007669"/>
    <property type="project" value="UniProtKB-KW"/>
</dbReference>
<dbReference type="STRING" id="717646.M2LHQ2"/>
<dbReference type="Pfam" id="PF04909">
    <property type="entry name" value="Amidohydro_2"/>
    <property type="match status" value="1"/>
</dbReference>
<sequence>MATPLPQKIDVHCHYLTPAYRQACIENGHANPDGMPYLPEWSVDDHLKLMNDLGISKSIISVSSPGTHLVAGNGELAAKVAREVNSYAADLKKKMPDRFGYWASLPMPDIDVCLEEIAQATEEGCDGFVLESNSHGEYLGNESLNPIFDELNRRRATIFIHPTTPICPCSPKARAQGQQPVKAAPFAGKYPNPMLEFMFDTARAVTNLFLSGTIRRCPNIRIILPHLGGAMPPLLSRWSAYSTFVPVPWEDITEEEVREAFKTQIWFDLAGFPFPGQIVGLMQGCGVPHSRLMYGSDWPFTRRPGVDRLAVMLDDGVKGMFNTDEIEDIYHRNAEKLLGSTKP</sequence>
<dbReference type="EC" id="4.1.1.52" evidence="7"/>
<evidence type="ECO:0000259" key="9">
    <source>
        <dbReference type="Pfam" id="PF04909"/>
    </source>
</evidence>
<dbReference type="Gene3D" id="3.20.20.140">
    <property type="entry name" value="Metal-dependent hydrolases"/>
    <property type="match status" value="1"/>
</dbReference>
<keyword evidence="11" id="KW-1185">Reference proteome</keyword>
<keyword evidence="4" id="KW-0862">Zinc</keyword>
<dbReference type="InterPro" id="IPR006680">
    <property type="entry name" value="Amidohydro-rel"/>
</dbReference>
<dbReference type="GO" id="GO:0047596">
    <property type="term" value="F:6-methylsalicylate decarboxylase activity"/>
    <property type="evidence" value="ECO:0007669"/>
    <property type="project" value="UniProtKB-EC"/>
</dbReference>
<protein>
    <recommendedName>
        <fullName evidence="7">6-methylsalicylate decarboxylase</fullName>
        <ecNumber evidence="7">4.1.1.52</ecNumber>
    </recommendedName>
</protein>
<dbReference type="RefSeq" id="XP_007679729.1">
    <property type="nucleotide sequence ID" value="XM_007681539.1"/>
</dbReference>
<gene>
    <name evidence="10" type="ORF">BAUCODRAFT_251053</name>
</gene>
<dbReference type="HOGENOM" id="CLU_039329_2_0_1"/>
<dbReference type="eggNOG" id="ENOG502S3X1">
    <property type="taxonomic scope" value="Eukaryota"/>
</dbReference>
<evidence type="ECO:0000313" key="10">
    <source>
        <dbReference type="EMBL" id="EMC93697.1"/>
    </source>
</evidence>
<dbReference type="PANTHER" id="PTHR21240">
    <property type="entry name" value="2-AMINO-3-CARBOXYLMUCONATE-6-SEMIALDEHYDE DECARBOXYLASE"/>
    <property type="match status" value="1"/>
</dbReference>
<proteinExistence type="inferred from homology"/>
<dbReference type="SUPFAM" id="SSF51556">
    <property type="entry name" value="Metallo-dependent hydrolases"/>
    <property type="match status" value="1"/>
</dbReference>
<keyword evidence="2" id="KW-0479">Metal-binding</keyword>
<comment type="catalytic activity">
    <reaction evidence="6">
        <text>6-methylsalicylate + H(+) = 3-methylphenol + CO2</text>
        <dbReference type="Rhea" id="RHEA:23112"/>
        <dbReference type="ChEBI" id="CHEBI:15378"/>
        <dbReference type="ChEBI" id="CHEBI:16526"/>
        <dbReference type="ChEBI" id="CHEBI:17231"/>
        <dbReference type="ChEBI" id="CHEBI:36658"/>
        <dbReference type="EC" id="4.1.1.52"/>
    </reaction>
    <physiologicalReaction direction="left-to-right" evidence="6">
        <dbReference type="Rhea" id="RHEA:23113"/>
    </physiologicalReaction>
</comment>
<evidence type="ECO:0000256" key="8">
    <source>
        <dbReference type="RuleBase" id="RU366045"/>
    </source>
</evidence>
<evidence type="ECO:0000256" key="1">
    <source>
        <dbReference type="ARBA" id="ARBA00005871"/>
    </source>
</evidence>
<evidence type="ECO:0000256" key="7">
    <source>
        <dbReference type="ARBA" id="ARBA00038889"/>
    </source>
</evidence>
<evidence type="ECO:0000313" key="11">
    <source>
        <dbReference type="Proteomes" id="UP000011761"/>
    </source>
</evidence>
<dbReference type="OrthoDB" id="2832284at2759"/>